<evidence type="ECO:0000256" key="5">
    <source>
        <dbReference type="ARBA" id="ARBA00023242"/>
    </source>
</evidence>
<dbReference type="AlphaFoldDB" id="A0AAJ0MDG2"/>
<comment type="subcellular location">
    <subcellularLocation>
        <location evidence="1">Nucleus</location>
    </subcellularLocation>
</comment>
<dbReference type="InterPro" id="IPR013655">
    <property type="entry name" value="PAS_fold_3"/>
</dbReference>
<feature type="compositionally biased region" description="Polar residues" evidence="6">
    <location>
        <begin position="313"/>
        <end position="328"/>
    </location>
</feature>
<evidence type="ECO:0000256" key="6">
    <source>
        <dbReference type="SAM" id="MobiDB-lite"/>
    </source>
</evidence>
<keyword evidence="2" id="KW-0805">Transcription regulation</keyword>
<evidence type="ECO:0000313" key="8">
    <source>
        <dbReference type="EMBL" id="KAK3352357.1"/>
    </source>
</evidence>
<dbReference type="GO" id="GO:0005634">
    <property type="term" value="C:nucleus"/>
    <property type="evidence" value="ECO:0007669"/>
    <property type="project" value="UniProtKB-SubCell"/>
</dbReference>
<comment type="caution">
    <text evidence="8">The sequence shown here is derived from an EMBL/GenBank/DDBJ whole genome shotgun (WGS) entry which is preliminary data.</text>
</comment>
<dbReference type="CDD" id="cd00130">
    <property type="entry name" value="PAS"/>
    <property type="match status" value="1"/>
</dbReference>
<keyword evidence="5" id="KW-0539">Nucleus</keyword>
<dbReference type="EMBL" id="JAUIQD010000004">
    <property type="protein sequence ID" value="KAK3352357.1"/>
    <property type="molecule type" value="Genomic_DNA"/>
</dbReference>
<feature type="domain" description="PAS" evidence="7">
    <location>
        <begin position="17"/>
        <end position="51"/>
    </location>
</feature>
<dbReference type="GO" id="GO:0000977">
    <property type="term" value="F:RNA polymerase II transcription regulatory region sequence-specific DNA binding"/>
    <property type="evidence" value="ECO:0007669"/>
    <property type="project" value="TreeGrafter"/>
</dbReference>
<reference evidence="8" key="2">
    <citation type="submission" date="2023-06" db="EMBL/GenBank/DDBJ databases">
        <authorList>
            <consortium name="Lawrence Berkeley National Laboratory"/>
            <person name="Haridas S."/>
            <person name="Hensen N."/>
            <person name="Bonometti L."/>
            <person name="Westerberg I."/>
            <person name="Brannstrom I.O."/>
            <person name="Guillou S."/>
            <person name="Cros-Aarteil S."/>
            <person name="Calhoun S."/>
            <person name="Kuo A."/>
            <person name="Mondo S."/>
            <person name="Pangilinan J."/>
            <person name="Riley R."/>
            <person name="Labutti K."/>
            <person name="Andreopoulos B."/>
            <person name="Lipzen A."/>
            <person name="Chen C."/>
            <person name="Yanf M."/>
            <person name="Daum C."/>
            <person name="Ng V."/>
            <person name="Clum A."/>
            <person name="Steindorff A."/>
            <person name="Ohm R."/>
            <person name="Martin F."/>
            <person name="Silar P."/>
            <person name="Natvig D."/>
            <person name="Lalanne C."/>
            <person name="Gautier V."/>
            <person name="Ament-Velasquez S.L."/>
            <person name="Kruys A."/>
            <person name="Hutchinson M.I."/>
            <person name="Powell A.J."/>
            <person name="Barry K."/>
            <person name="Miller A.N."/>
            <person name="Grigoriev I.V."/>
            <person name="Debuchy R."/>
            <person name="Gladieux P."/>
            <person name="Thoren M.H."/>
            <person name="Johannesson H."/>
        </authorList>
    </citation>
    <scope>NUCLEOTIDE SEQUENCE</scope>
    <source>
        <strain evidence="8">CBS 955.72</strain>
    </source>
</reference>
<dbReference type="GO" id="GO:0000981">
    <property type="term" value="F:DNA-binding transcription factor activity, RNA polymerase II-specific"/>
    <property type="evidence" value="ECO:0007669"/>
    <property type="project" value="TreeGrafter"/>
</dbReference>
<dbReference type="NCBIfam" id="TIGR00229">
    <property type="entry name" value="sensory_box"/>
    <property type="match status" value="1"/>
</dbReference>
<evidence type="ECO:0000259" key="7">
    <source>
        <dbReference type="PROSITE" id="PS50112"/>
    </source>
</evidence>
<reference evidence="8" key="1">
    <citation type="journal article" date="2023" name="Mol. Phylogenet. Evol.">
        <title>Genome-scale phylogeny and comparative genomics of the fungal order Sordariales.</title>
        <authorList>
            <person name="Hensen N."/>
            <person name="Bonometti L."/>
            <person name="Westerberg I."/>
            <person name="Brannstrom I.O."/>
            <person name="Guillou S."/>
            <person name="Cros-Aarteil S."/>
            <person name="Calhoun S."/>
            <person name="Haridas S."/>
            <person name="Kuo A."/>
            <person name="Mondo S."/>
            <person name="Pangilinan J."/>
            <person name="Riley R."/>
            <person name="LaButti K."/>
            <person name="Andreopoulos B."/>
            <person name="Lipzen A."/>
            <person name="Chen C."/>
            <person name="Yan M."/>
            <person name="Daum C."/>
            <person name="Ng V."/>
            <person name="Clum A."/>
            <person name="Steindorff A."/>
            <person name="Ohm R.A."/>
            <person name="Martin F."/>
            <person name="Silar P."/>
            <person name="Natvig D.O."/>
            <person name="Lalanne C."/>
            <person name="Gautier V."/>
            <person name="Ament-Velasquez S.L."/>
            <person name="Kruys A."/>
            <person name="Hutchinson M.I."/>
            <person name="Powell A.J."/>
            <person name="Barry K."/>
            <person name="Miller A.N."/>
            <person name="Grigoriev I.V."/>
            <person name="Debuchy R."/>
            <person name="Gladieux P."/>
            <person name="Hiltunen Thoren M."/>
            <person name="Johannesson H."/>
        </authorList>
    </citation>
    <scope>NUCLEOTIDE SEQUENCE</scope>
    <source>
        <strain evidence="8">CBS 955.72</strain>
    </source>
</reference>
<proteinExistence type="predicted"/>
<feature type="region of interest" description="Disordered" evidence="6">
    <location>
        <begin position="585"/>
        <end position="617"/>
    </location>
</feature>
<sequence>MDPQDLTFMTIHNLAPDANILFASESILDILGYQPEEVLGKSCFDYFHPDEVPLARSVHSRGVLLDKAAVLHYARVRSRDGRWVSCECCFTIVHDVLVASTSIYSGGAKSEGRAITAPQVRRLFSGSPLDPRYHMLEHLSPKFKMKPTEREPRAALVLNRFTRNLSIMFATNAVATILGLRPGELLDRPFYHCIQENCLANAIACLESAKKNESIAYLRFWFRDPRQDDRAHDSGETDEGGDTTEEEGEDEDDEDDSDLSSHGDSETDVNADGSIALGDRGSWLAENRMDVDDRPPTQSGARRGLSSRAHPNARQQAPLTPPSSNGTGSPHPGLRGGLELEAVVSCTSDGLVVVLRKARPPISDPQLPLVPAYNYENGLFAAPWSLHPIEPYYPPELLYKFRAPFLPEFMPVQEHIVAAGGPPRDQLLRSIRDVAVFAWALVGINGNLADYGRGLPRNGAQPPGGLPVWDPAVGPTAYRGPKPQIDESEATQPAQPAYAGVGDVMSRIQVGEQFNQLYNNHQHPTSMTAHPGGSHVPSRYGQGQQRQLGSADGTSQPRYHHACSPPNQASAAAMPGCRCLAHEPCKQGAPCPAASRAPSPMRAPTPSKESYSRDMWK</sequence>
<feature type="region of interest" description="Disordered" evidence="6">
    <location>
        <begin position="461"/>
        <end position="498"/>
    </location>
</feature>
<dbReference type="PANTHER" id="PTHR23043">
    <property type="entry name" value="HYPOXIA-INDUCIBLE FACTOR 1 ALPHA"/>
    <property type="match status" value="1"/>
</dbReference>
<name>A0AAJ0MDG2_9PEZI</name>
<dbReference type="InterPro" id="IPR000014">
    <property type="entry name" value="PAS"/>
</dbReference>
<keyword evidence="3" id="KW-0238">DNA-binding</keyword>
<gene>
    <name evidence="8" type="ORF">B0T25DRAFT_453851</name>
</gene>
<feature type="region of interest" description="Disordered" evidence="6">
    <location>
        <begin position="521"/>
        <end position="567"/>
    </location>
</feature>
<feature type="compositionally biased region" description="Polar residues" evidence="6">
    <location>
        <begin position="541"/>
        <end position="557"/>
    </location>
</feature>
<keyword evidence="4" id="KW-0804">Transcription</keyword>
<evidence type="ECO:0000256" key="4">
    <source>
        <dbReference type="ARBA" id="ARBA00023163"/>
    </source>
</evidence>
<evidence type="ECO:0000256" key="2">
    <source>
        <dbReference type="ARBA" id="ARBA00023015"/>
    </source>
</evidence>
<evidence type="ECO:0000256" key="1">
    <source>
        <dbReference type="ARBA" id="ARBA00004123"/>
    </source>
</evidence>
<dbReference type="Pfam" id="PF08447">
    <property type="entry name" value="PAS_3"/>
    <property type="match status" value="1"/>
</dbReference>
<dbReference type="InterPro" id="IPR035965">
    <property type="entry name" value="PAS-like_dom_sf"/>
</dbReference>
<dbReference type="SMART" id="SM00091">
    <property type="entry name" value="PAS"/>
    <property type="match status" value="2"/>
</dbReference>
<protein>
    <recommendedName>
        <fullName evidence="7">PAS domain-containing protein</fullName>
    </recommendedName>
</protein>
<evidence type="ECO:0000256" key="3">
    <source>
        <dbReference type="ARBA" id="ARBA00023125"/>
    </source>
</evidence>
<organism evidence="8 9">
    <name type="scientific">Lasiosphaeria hispida</name>
    <dbReference type="NCBI Taxonomy" id="260671"/>
    <lineage>
        <taxon>Eukaryota</taxon>
        <taxon>Fungi</taxon>
        <taxon>Dikarya</taxon>
        <taxon>Ascomycota</taxon>
        <taxon>Pezizomycotina</taxon>
        <taxon>Sordariomycetes</taxon>
        <taxon>Sordariomycetidae</taxon>
        <taxon>Sordariales</taxon>
        <taxon>Lasiosphaeriaceae</taxon>
        <taxon>Lasiosphaeria</taxon>
    </lineage>
</organism>
<feature type="region of interest" description="Disordered" evidence="6">
    <location>
        <begin position="228"/>
        <end position="336"/>
    </location>
</feature>
<dbReference type="PANTHER" id="PTHR23043:SF17">
    <property type="entry name" value="PROTEIN SIMILAR"/>
    <property type="match status" value="1"/>
</dbReference>
<evidence type="ECO:0000313" key="9">
    <source>
        <dbReference type="Proteomes" id="UP001275084"/>
    </source>
</evidence>
<feature type="compositionally biased region" description="Acidic residues" evidence="6">
    <location>
        <begin position="236"/>
        <end position="258"/>
    </location>
</feature>
<dbReference type="Proteomes" id="UP001275084">
    <property type="component" value="Unassembled WGS sequence"/>
</dbReference>
<keyword evidence="9" id="KW-1185">Reference proteome</keyword>
<dbReference type="SUPFAM" id="SSF55785">
    <property type="entry name" value="PYP-like sensor domain (PAS domain)"/>
    <property type="match status" value="1"/>
</dbReference>
<dbReference type="Gene3D" id="3.30.450.20">
    <property type="entry name" value="PAS domain"/>
    <property type="match status" value="1"/>
</dbReference>
<dbReference type="PROSITE" id="PS50112">
    <property type="entry name" value="PAS"/>
    <property type="match status" value="1"/>
</dbReference>
<feature type="compositionally biased region" description="Low complexity" evidence="6">
    <location>
        <begin position="589"/>
        <end position="607"/>
    </location>
</feature>
<accession>A0AAJ0MDG2</accession>